<evidence type="ECO:0000313" key="3">
    <source>
        <dbReference type="Proteomes" id="UP000247459"/>
    </source>
</evidence>
<feature type="transmembrane region" description="Helical" evidence="1">
    <location>
        <begin position="21"/>
        <end position="39"/>
    </location>
</feature>
<name>A0A2W0C8X5_9BACL</name>
<dbReference type="RefSeq" id="WP_110759253.1">
    <property type="nucleotide sequence ID" value="NZ_PRLG01000019.1"/>
</dbReference>
<accession>A0A2W0C8X5</accession>
<dbReference type="OrthoDB" id="2664142at2"/>
<gene>
    <name evidence="2" type="ORF">PIL02S_03012</name>
</gene>
<dbReference type="AlphaFoldDB" id="A0A2W0C8X5"/>
<dbReference type="EMBL" id="PRLG01000019">
    <property type="protein sequence ID" value="PYY29040.1"/>
    <property type="molecule type" value="Genomic_DNA"/>
</dbReference>
<keyword evidence="1" id="KW-1133">Transmembrane helix</keyword>
<dbReference type="Proteomes" id="UP000247459">
    <property type="component" value="Unassembled WGS sequence"/>
</dbReference>
<keyword evidence="1" id="KW-0472">Membrane</keyword>
<keyword evidence="1" id="KW-0812">Transmembrane</keyword>
<evidence type="ECO:0000256" key="1">
    <source>
        <dbReference type="SAM" id="Phobius"/>
    </source>
</evidence>
<sequence length="300" mass="33617">MENLGRKDGFYMITRQGMRTLMLLLSVIILSAPGCGLIHRERTPEEVFSMALSGIAGKEKLDFVGEAGLRRESSGLFENQFKFEGKLENHEQLTLQTRLPGAVTAAGSSKVNGMDAASANLTTQPSGFSASFQRKKGQWEALTAEHEPLRGSLSRYNPIAQLENIDRMNKTIKSEYGSGRRTRILRIELAPEDAKAWTTTQLNDEMNAIRAEYMHRASNIKGTSKAKLEKELSQVWQQGEASMEQMMKQAKVQTVYHLTVDRKTSLPLRLSSESQVTYQDASNKSNKEALVMDVNFKTYD</sequence>
<evidence type="ECO:0000313" key="2">
    <source>
        <dbReference type="EMBL" id="PYY29040.1"/>
    </source>
</evidence>
<organism evidence="2 3">
    <name type="scientific">Paenibacillus illinoisensis</name>
    <dbReference type="NCBI Taxonomy" id="59845"/>
    <lineage>
        <taxon>Bacteria</taxon>
        <taxon>Bacillati</taxon>
        <taxon>Bacillota</taxon>
        <taxon>Bacilli</taxon>
        <taxon>Bacillales</taxon>
        <taxon>Paenibacillaceae</taxon>
        <taxon>Paenibacillus</taxon>
    </lineage>
</organism>
<reference evidence="2 3" key="1">
    <citation type="submission" date="2018-01" db="EMBL/GenBank/DDBJ databases">
        <title>Genome sequence of the PGP bacterium Paenibacillus illinoisensis E3.</title>
        <authorList>
            <person name="Rolli E."/>
            <person name="Marasco R."/>
            <person name="Bessem C."/>
            <person name="Michoud G."/>
            <person name="Gaiarsa S."/>
            <person name="Borin S."/>
            <person name="Daffonchio D."/>
        </authorList>
    </citation>
    <scope>NUCLEOTIDE SEQUENCE [LARGE SCALE GENOMIC DNA]</scope>
    <source>
        <strain evidence="2 3">E3</strain>
    </source>
</reference>
<comment type="caution">
    <text evidence="2">The sequence shown here is derived from an EMBL/GenBank/DDBJ whole genome shotgun (WGS) entry which is preliminary data.</text>
</comment>
<protein>
    <submittedName>
        <fullName evidence="2">Uncharacterized protein</fullName>
    </submittedName>
</protein>
<proteinExistence type="predicted"/>